<name>A0ACD0P705_9BASI</name>
<gene>
    <name evidence="1" type="ORF">IE53DRAFT_383525</name>
</gene>
<protein>
    <submittedName>
        <fullName evidence="1">Uncharacterized protein</fullName>
    </submittedName>
</protein>
<proteinExistence type="predicted"/>
<sequence>MPYFSPLSYLPSLSLSQYLVSGEARVKAQREAQGTESGPTGAEVDAHVASTMTKKERSTFLTTKKEEEEQRQQQHKQNEIKEGVATEDGNSPTTPTHKVEGDASSEARPASRMLPTAKTLTKEEISELPVDERGRRLGLEDPDDPEMQDDPAIFAHKQEPTVEQSSVTKPGILAKLFPSAAVAPSASEEKTDEVGDGKEDEEGEVEGKTIVCSAEPEENLGQDSEATTSANDTEPLFPGIPNVAAPQEPPLTSVIAEDGLPYVDPRVYGGTSFDLVGNGEHEPLNIIISALSSPAILTRKGFQSYLRSLDYDKECLGLHGGGYQKAFLDPRGWLDQNFLYRQVYTPLDHIFGTCIESLIGGNHIRAWQQQGTGAWFLAASKEENLQEHHMIIPDGYNIGRDEFIRQSQKEKGGVTSFFFNSYRTKVEWVQGLMPSGIQGVNHDIAVDGRTAILTVTLLSKEEKKAIKAQNRCERQREVDERRQAKEAERKMKKEKKAVVVAAASATSLTKGNAS</sequence>
<reference evidence="1 2" key="1">
    <citation type="journal article" date="2018" name="Mol. Biol. Evol.">
        <title>Broad Genomic Sampling Reveals a Smut Pathogenic Ancestry of the Fungal Clade Ustilaginomycotina.</title>
        <authorList>
            <person name="Kijpornyongpan T."/>
            <person name="Mondo S.J."/>
            <person name="Barry K."/>
            <person name="Sandor L."/>
            <person name="Lee J."/>
            <person name="Lipzen A."/>
            <person name="Pangilinan J."/>
            <person name="LaButti K."/>
            <person name="Hainaut M."/>
            <person name="Henrissat B."/>
            <person name="Grigoriev I.V."/>
            <person name="Spatafora J.W."/>
            <person name="Aime M.C."/>
        </authorList>
    </citation>
    <scope>NUCLEOTIDE SEQUENCE [LARGE SCALE GENOMIC DNA]</scope>
    <source>
        <strain evidence="1 2">SA 807</strain>
    </source>
</reference>
<keyword evidence="2" id="KW-1185">Reference proteome</keyword>
<accession>A0ACD0P705</accession>
<dbReference type="EMBL" id="KZ819703">
    <property type="protein sequence ID" value="PWN53948.1"/>
    <property type="molecule type" value="Genomic_DNA"/>
</dbReference>
<evidence type="ECO:0000313" key="2">
    <source>
        <dbReference type="Proteomes" id="UP000245626"/>
    </source>
</evidence>
<dbReference type="Proteomes" id="UP000245626">
    <property type="component" value="Unassembled WGS sequence"/>
</dbReference>
<evidence type="ECO:0000313" key="1">
    <source>
        <dbReference type="EMBL" id="PWN53948.1"/>
    </source>
</evidence>
<organism evidence="1 2">
    <name type="scientific">Violaceomyces palustris</name>
    <dbReference type="NCBI Taxonomy" id="1673888"/>
    <lineage>
        <taxon>Eukaryota</taxon>
        <taxon>Fungi</taxon>
        <taxon>Dikarya</taxon>
        <taxon>Basidiomycota</taxon>
        <taxon>Ustilaginomycotina</taxon>
        <taxon>Ustilaginomycetes</taxon>
        <taxon>Violaceomycetales</taxon>
        <taxon>Violaceomycetaceae</taxon>
        <taxon>Violaceomyces</taxon>
    </lineage>
</organism>